<dbReference type="AlphaFoldDB" id="K0SK30"/>
<reference evidence="2 3" key="1">
    <citation type="journal article" date="2012" name="Genome Biol.">
        <title>Genome and low-iron response of an oceanic diatom adapted to chronic iron limitation.</title>
        <authorList>
            <person name="Lommer M."/>
            <person name="Specht M."/>
            <person name="Roy A.S."/>
            <person name="Kraemer L."/>
            <person name="Andreson R."/>
            <person name="Gutowska M.A."/>
            <person name="Wolf J."/>
            <person name="Bergner S.V."/>
            <person name="Schilhabel M.B."/>
            <person name="Klostermeier U.C."/>
            <person name="Beiko R.G."/>
            <person name="Rosenstiel P."/>
            <person name="Hippler M."/>
            <person name="Laroche J."/>
        </authorList>
    </citation>
    <scope>NUCLEOTIDE SEQUENCE [LARGE SCALE GENOMIC DNA]</scope>
    <source>
        <strain evidence="2 3">CCMP1005</strain>
    </source>
</reference>
<evidence type="ECO:0000313" key="2">
    <source>
        <dbReference type="EMBL" id="EJK66623.1"/>
    </source>
</evidence>
<proteinExistence type="predicted"/>
<protein>
    <submittedName>
        <fullName evidence="2">Uncharacterized protein</fullName>
    </submittedName>
</protein>
<feature type="region of interest" description="Disordered" evidence="1">
    <location>
        <begin position="1"/>
        <end position="23"/>
    </location>
</feature>
<comment type="caution">
    <text evidence="2">The sequence shown here is derived from an EMBL/GenBank/DDBJ whole genome shotgun (WGS) entry which is preliminary data.</text>
</comment>
<name>K0SK30_THAOC</name>
<evidence type="ECO:0000256" key="1">
    <source>
        <dbReference type="SAM" id="MobiDB-lite"/>
    </source>
</evidence>
<accession>K0SK30</accession>
<dbReference type="Proteomes" id="UP000266841">
    <property type="component" value="Unassembled WGS sequence"/>
</dbReference>
<gene>
    <name evidence="2" type="ORF">THAOC_12445</name>
</gene>
<dbReference type="EMBL" id="AGNL01014631">
    <property type="protein sequence ID" value="EJK66623.1"/>
    <property type="molecule type" value="Genomic_DNA"/>
</dbReference>
<keyword evidence="3" id="KW-1185">Reference proteome</keyword>
<evidence type="ECO:0000313" key="3">
    <source>
        <dbReference type="Proteomes" id="UP000266841"/>
    </source>
</evidence>
<organism evidence="2 3">
    <name type="scientific">Thalassiosira oceanica</name>
    <name type="common">Marine diatom</name>
    <dbReference type="NCBI Taxonomy" id="159749"/>
    <lineage>
        <taxon>Eukaryota</taxon>
        <taxon>Sar</taxon>
        <taxon>Stramenopiles</taxon>
        <taxon>Ochrophyta</taxon>
        <taxon>Bacillariophyta</taxon>
        <taxon>Coscinodiscophyceae</taxon>
        <taxon>Thalassiosirophycidae</taxon>
        <taxon>Thalassiosirales</taxon>
        <taxon>Thalassiosiraceae</taxon>
        <taxon>Thalassiosira</taxon>
    </lineage>
</organism>
<sequence length="95" mass="10472">MSAGVVESSRKMPNAPATGLSSLKLGLDSTPQVYAYTPIEVDPVYVERRDDFEIASLHHKSTPTSTEVDPVYVEKRDNFEIASAGTQCRRFKSPP</sequence>